<sequence length="486" mass="53561">MASRCHHAIALQWGSDSISWGQLQTTLNIYRQTAISQGVQKQQVVCLIGKNSPQLLFAYLAILSLGAKPALIAPQPATLLVDKLNILYRREATAYVWDLTSERDVQAEVTALSCRSIQWIKIASDVALINPVPPPSMAASISDVLSTEDAQERLGHLQQEQIASIIFTSGSTGSPKAVAHSVRSHLASAAGILEQIKFNHADSWLLSLPLFHVSGLAIVWRWLYSGAVLRLPSGDFQQDIAEVTHASLVSTQLKRVLDGQWKTRLKTVLLGGSQIPKPLLYACKQQGIDTWMGYGLTEMASTVTVKQIGRDISSGTVIAYRQLKIDDQRIYVAGDTLACGYIKQGQLIPLLADGELWFDTKDLGCWNEQQELLVTGRADNLFISGGENIHCEEIEAVLNRFADITQSIVVPVADEEFGARPIAVIQSQTVPDVVSMNQRLAPHLVKYKHPIAYWLIPEALLSQGIKVSRAEVKRWLAREQSNYVVI</sequence>
<dbReference type="Gene3D" id="3.40.50.12780">
    <property type="entry name" value="N-terminal domain of ligase-like"/>
    <property type="match status" value="1"/>
</dbReference>
<dbReference type="InterPro" id="IPR000873">
    <property type="entry name" value="AMP-dep_synth/lig_dom"/>
</dbReference>
<keyword evidence="7" id="KW-1185">Reference proteome</keyword>
<accession>A0ABM8ZK64</accession>
<dbReference type="InterPro" id="IPR045851">
    <property type="entry name" value="AMP-bd_C_sf"/>
</dbReference>
<dbReference type="EMBL" id="CAKLCM010000002">
    <property type="protein sequence ID" value="CAH0526583.1"/>
    <property type="molecule type" value="Genomic_DNA"/>
</dbReference>
<dbReference type="Gene3D" id="3.30.300.30">
    <property type="match status" value="1"/>
</dbReference>
<keyword evidence="4" id="KW-0067">ATP-binding</keyword>
<evidence type="ECO:0000313" key="7">
    <source>
        <dbReference type="Proteomes" id="UP000838160"/>
    </source>
</evidence>
<dbReference type="EC" id="6.2.1.26" evidence="6"/>
<feature type="domain" description="AMP-dependent synthetase/ligase" evidence="5">
    <location>
        <begin position="4"/>
        <end position="333"/>
    </location>
</feature>
<dbReference type="InterPro" id="IPR050237">
    <property type="entry name" value="ATP-dep_AMP-bd_enzyme"/>
</dbReference>
<dbReference type="NCBIfam" id="TIGR01923">
    <property type="entry name" value="menE"/>
    <property type="match status" value="1"/>
</dbReference>
<dbReference type="SUPFAM" id="SSF56801">
    <property type="entry name" value="Acetyl-CoA synthetase-like"/>
    <property type="match status" value="1"/>
</dbReference>
<keyword evidence="2 6" id="KW-0436">Ligase</keyword>
<evidence type="ECO:0000259" key="5">
    <source>
        <dbReference type="Pfam" id="PF00501"/>
    </source>
</evidence>
<gene>
    <name evidence="6" type="primary">menE</name>
    <name evidence="6" type="ORF">VHP8226_01937</name>
</gene>
<dbReference type="PANTHER" id="PTHR43767:SF1">
    <property type="entry name" value="NONRIBOSOMAL PEPTIDE SYNTHASE PES1 (EUROFUNG)-RELATED"/>
    <property type="match status" value="1"/>
</dbReference>
<evidence type="ECO:0000256" key="4">
    <source>
        <dbReference type="ARBA" id="ARBA00022840"/>
    </source>
</evidence>
<comment type="caution">
    <text evidence="6">The sequence shown here is derived from an EMBL/GenBank/DDBJ whole genome shotgun (WGS) entry which is preliminary data.</text>
</comment>
<evidence type="ECO:0000256" key="3">
    <source>
        <dbReference type="ARBA" id="ARBA00022741"/>
    </source>
</evidence>
<dbReference type="PROSITE" id="PS00455">
    <property type="entry name" value="AMP_BINDING"/>
    <property type="match status" value="1"/>
</dbReference>
<dbReference type="InterPro" id="IPR010192">
    <property type="entry name" value="MenE"/>
</dbReference>
<evidence type="ECO:0000256" key="1">
    <source>
        <dbReference type="ARBA" id="ARBA00022428"/>
    </source>
</evidence>
<dbReference type="Pfam" id="PF00501">
    <property type="entry name" value="AMP-binding"/>
    <property type="match status" value="1"/>
</dbReference>
<name>A0ABM8ZK64_9VIBR</name>
<dbReference type="Proteomes" id="UP000838160">
    <property type="component" value="Unassembled WGS sequence"/>
</dbReference>
<dbReference type="CDD" id="cd17630">
    <property type="entry name" value="OSB_MenE-like"/>
    <property type="match status" value="1"/>
</dbReference>
<organism evidence="6 7">
    <name type="scientific">Vibrio hippocampi</name>
    <dbReference type="NCBI Taxonomy" id="654686"/>
    <lineage>
        <taxon>Bacteria</taxon>
        <taxon>Pseudomonadati</taxon>
        <taxon>Pseudomonadota</taxon>
        <taxon>Gammaproteobacteria</taxon>
        <taxon>Vibrionales</taxon>
        <taxon>Vibrionaceae</taxon>
        <taxon>Vibrio</taxon>
    </lineage>
</organism>
<dbReference type="NCBIfam" id="NF006539">
    <property type="entry name" value="PRK09029.1"/>
    <property type="match status" value="1"/>
</dbReference>
<evidence type="ECO:0000256" key="2">
    <source>
        <dbReference type="ARBA" id="ARBA00022598"/>
    </source>
</evidence>
<dbReference type="InterPro" id="IPR042099">
    <property type="entry name" value="ANL_N_sf"/>
</dbReference>
<protein>
    <submittedName>
        <fullName evidence="6">2-succinylbenzoate--CoA ligase</fullName>
        <ecNumber evidence="6">6.2.1.26</ecNumber>
    </submittedName>
</protein>
<proteinExistence type="predicted"/>
<dbReference type="GO" id="GO:0008756">
    <property type="term" value="F:o-succinylbenzoate-CoA ligase activity"/>
    <property type="evidence" value="ECO:0007669"/>
    <property type="project" value="UniProtKB-EC"/>
</dbReference>
<dbReference type="PANTHER" id="PTHR43767">
    <property type="entry name" value="LONG-CHAIN-FATTY-ACID--COA LIGASE"/>
    <property type="match status" value="1"/>
</dbReference>
<evidence type="ECO:0000313" key="6">
    <source>
        <dbReference type="EMBL" id="CAH0526583.1"/>
    </source>
</evidence>
<dbReference type="InterPro" id="IPR020845">
    <property type="entry name" value="AMP-binding_CS"/>
</dbReference>
<reference evidence="6" key="1">
    <citation type="submission" date="2021-12" db="EMBL/GenBank/DDBJ databases">
        <authorList>
            <person name="Rodrigo-Torres L."/>
            <person name="Arahal R. D."/>
            <person name="Lucena T."/>
        </authorList>
    </citation>
    <scope>NUCLEOTIDE SEQUENCE</scope>
    <source>
        <strain evidence="6">CECT 8226</strain>
    </source>
</reference>
<keyword evidence="1" id="KW-0474">Menaquinone biosynthesis</keyword>
<keyword evidence="3" id="KW-0547">Nucleotide-binding</keyword>